<evidence type="ECO:0000313" key="3">
    <source>
        <dbReference type="EMBL" id="KAK6530441.1"/>
    </source>
</evidence>
<feature type="compositionally biased region" description="Polar residues" evidence="1">
    <location>
        <begin position="9"/>
        <end position="21"/>
    </location>
</feature>
<keyword evidence="2" id="KW-0472">Membrane</keyword>
<dbReference type="AlphaFoldDB" id="A0AAV9X034"/>
<name>A0AAV9X034_9PEZI</name>
<feature type="transmembrane region" description="Helical" evidence="2">
    <location>
        <begin position="699"/>
        <end position="719"/>
    </location>
</feature>
<proteinExistence type="predicted"/>
<keyword evidence="2" id="KW-0812">Transmembrane</keyword>
<feature type="transmembrane region" description="Helical" evidence="2">
    <location>
        <begin position="1113"/>
        <end position="1132"/>
    </location>
</feature>
<feature type="transmembrane region" description="Helical" evidence="2">
    <location>
        <begin position="532"/>
        <end position="553"/>
    </location>
</feature>
<comment type="caution">
    <text evidence="3">The sequence shown here is derived from an EMBL/GenBank/DDBJ whole genome shotgun (WGS) entry which is preliminary data.</text>
</comment>
<accession>A0AAV9X034</accession>
<organism evidence="3 4">
    <name type="scientific">Orbilia ellipsospora</name>
    <dbReference type="NCBI Taxonomy" id="2528407"/>
    <lineage>
        <taxon>Eukaryota</taxon>
        <taxon>Fungi</taxon>
        <taxon>Dikarya</taxon>
        <taxon>Ascomycota</taxon>
        <taxon>Pezizomycotina</taxon>
        <taxon>Orbiliomycetes</taxon>
        <taxon>Orbiliales</taxon>
        <taxon>Orbiliaceae</taxon>
        <taxon>Orbilia</taxon>
    </lineage>
</organism>
<keyword evidence="4" id="KW-1185">Reference proteome</keyword>
<dbReference type="EMBL" id="JAVHJO010000013">
    <property type="protein sequence ID" value="KAK6530441.1"/>
    <property type="molecule type" value="Genomic_DNA"/>
</dbReference>
<dbReference type="InterPro" id="IPR021840">
    <property type="entry name" value="DUF3433"/>
</dbReference>
<feature type="transmembrane region" description="Helical" evidence="2">
    <location>
        <begin position="181"/>
        <end position="205"/>
    </location>
</feature>
<dbReference type="Proteomes" id="UP001365542">
    <property type="component" value="Unassembled WGS sequence"/>
</dbReference>
<feature type="transmembrane region" description="Helical" evidence="2">
    <location>
        <begin position="76"/>
        <end position="98"/>
    </location>
</feature>
<evidence type="ECO:0000256" key="1">
    <source>
        <dbReference type="SAM" id="MobiDB-lite"/>
    </source>
</evidence>
<dbReference type="Pfam" id="PF11915">
    <property type="entry name" value="DUF3433"/>
    <property type="match status" value="2"/>
</dbReference>
<protein>
    <submittedName>
        <fullName evidence="3">Uncharacterized protein</fullName>
    </submittedName>
</protein>
<feature type="transmembrane region" description="Helical" evidence="2">
    <location>
        <begin position="765"/>
        <end position="789"/>
    </location>
</feature>
<reference evidence="3 4" key="1">
    <citation type="submission" date="2019-10" db="EMBL/GenBank/DDBJ databases">
        <authorList>
            <person name="Palmer J.M."/>
        </authorList>
    </citation>
    <scope>NUCLEOTIDE SEQUENCE [LARGE SCALE GENOMIC DNA]</scope>
    <source>
        <strain evidence="3 4">TWF694</strain>
    </source>
</reference>
<sequence length="1218" mass="134025">MEYELRSFGPSNSGSTPQVNQPAGEKPANAFQHQRSDSDFEISPGEAQYAVSETASIRQQNGKVKTGWMPLILRPWALFLFMLVFVGVFITLIGLYVASKRKQGLSNQSESRHYLWTYGPTAVFIILAAFWRHLDFQLKLLMPWVELASGPKHAKLSVLLDYISPFQPVAFWIACKNRHWLVILSATGFAALKLATIFATGLFILQGTNLESDRPSFLTYANDFSADGFSTTAVDSRASLTVFGVTALNLTFPAGTNLQYAIQSFANPQNSSLDSITSISAPADVFNAKLDCVQARLNWTNGFDIEFEITPLAQFYNTTAYVPGCTLSPLSLDSPPWLGNTTQEGYYGRIQNATCQEIKDPVAGSRLFVAMTYSTRYNYTNTLQNYTAFVCQPSYTVQQNQIDVPGNHLNDYTVINNMKPLGNAASIPGFTNKDLTDSMVYALSLAATQLSVSGWDRTLDPFFSLMATIRSDLNYTAFMEPDILETTASNLYSSLAAQIAGASLLKPATANQAVDVNLMTYQQRLILRPVSVIVMEIIVALLIMVTIFLVVLVPRQGVAPRDPSSIGAIATILSRSKGLEQSLSGTSNLTEKELETWLHRYRFYSTIENNPRGRRFKIELEDRFPQAGHKQRYSDEVQKLQYGTAQQHVWWKPLGLKWWVIIPLIIFPIAIIVVLEVLLQKSNRNNGLAYISLDGYVHYTWVYIPALVMVILVTLFNMLDYATRCVAPYQAMRADSTVASRGIFYNPNGKLTLPALWFAIKEKHVTVIATTFAVLIAPVLTIAVSGLFFSQQFSRTSTLSVEQLTWFNTSVPDYSVNNTDNIISSLIVTGNLSYPRWTYQDLALAQLGIPNNTMEAADAVTLSVPAIRTTLNCTIVPQDRYHALRLGQDPPARGANLTEVPVWVNISMPGACGNSGFIYSNVTDLTSTFERPVTGHFGNLLQLGFADGCPDFSVFYGRMDNNKIANFTTLLCNGWVQSVDVQTTFLLPNFTIDPSTIPVRMEDTARWFSNVTLFPGYTFSTLTINSSTTDVLDDFLNAVVYGRDGIPLDQLDTPETLLKGVTNLYGITATQTVSQDGRIPVSAINGGNTEIISGVSKTTARARLVQSEASTRVLQVILAFIMITTVVAYIGVKATELLPRESNSIATIGGYLAGSDVLRLVPDGAEWGSGGKGGGTKGEEVFAGYMFGFGWWQDGERGGRRRYGVGIGRGGGRPTSPG</sequence>
<evidence type="ECO:0000313" key="4">
    <source>
        <dbReference type="Proteomes" id="UP001365542"/>
    </source>
</evidence>
<feature type="transmembrane region" description="Helical" evidence="2">
    <location>
        <begin position="114"/>
        <end position="134"/>
    </location>
</feature>
<feature type="transmembrane region" description="Helical" evidence="2">
    <location>
        <begin position="658"/>
        <end position="679"/>
    </location>
</feature>
<dbReference type="PANTHER" id="PTHR37544">
    <property type="entry name" value="SPRAY-RELATED"/>
    <property type="match status" value="1"/>
</dbReference>
<keyword evidence="2" id="KW-1133">Transmembrane helix</keyword>
<feature type="region of interest" description="Disordered" evidence="1">
    <location>
        <begin position="1"/>
        <end position="35"/>
    </location>
</feature>
<gene>
    <name evidence="3" type="ORF">TWF694_003793</name>
</gene>
<dbReference type="PANTHER" id="PTHR37544:SF1">
    <property type="entry name" value="PHOSPHORIBOSYLAMINOIMIDAZOLE-SUCCINOCARBOXAMIDE SYNTHASE"/>
    <property type="match status" value="1"/>
</dbReference>
<evidence type="ECO:0000256" key="2">
    <source>
        <dbReference type="SAM" id="Phobius"/>
    </source>
</evidence>